<reference evidence="1 2" key="1">
    <citation type="journal article" date="2011" name="Int. J. Syst. Evol. Microbiol.">
        <title>Hymenobacter yonginensis sp. nov., isolated from a mesotrophic artificial lake.</title>
        <authorList>
            <person name="Joung Y."/>
            <person name="Cho S.H."/>
            <person name="Kim H."/>
            <person name="Kim S.B."/>
            <person name="Joh K."/>
        </authorList>
    </citation>
    <scope>NUCLEOTIDE SEQUENCE [LARGE SCALE GENOMIC DNA]</scope>
    <source>
        <strain evidence="1 2">KCTC 22745</strain>
    </source>
</reference>
<keyword evidence="2" id="KW-1185">Reference proteome</keyword>
<name>A0ABY7PPE7_9BACT</name>
<dbReference type="Proteomes" id="UP001211872">
    <property type="component" value="Chromosome"/>
</dbReference>
<gene>
    <name evidence="1" type="ORF">O9Z63_02630</name>
</gene>
<accession>A0ABY7PPE7</accession>
<proteinExistence type="predicted"/>
<organism evidence="1 2">
    <name type="scientific">Hymenobacter yonginensis</name>
    <dbReference type="NCBI Taxonomy" id="748197"/>
    <lineage>
        <taxon>Bacteria</taxon>
        <taxon>Pseudomonadati</taxon>
        <taxon>Bacteroidota</taxon>
        <taxon>Cytophagia</taxon>
        <taxon>Cytophagales</taxon>
        <taxon>Hymenobacteraceae</taxon>
        <taxon>Hymenobacter</taxon>
    </lineage>
</organism>
<evidence type="ECO:0000313" key="2">
    <source>
        <dbReference type="Proteomes" id="UP001211872"/>
    </source>
</evidence>
<evidence type="ECO:0000313" key="1">
    <source>
        <dbReference type="EMBL" id="WBO85142.1"/>
    </source>
</evidence>
<sequence length="144" mass="16045">MPITIYLIAGYFIYTAFYPTDEFYEKEFHQITSFPFPEDGRITDKDASYPDQHGDYSACARIEVPASVYQHILHEVATDTTLSRVTFAHDSTFISSGPFTAVAGSIEPALFAHSLSGGSSAMNAYRFIGFLADRKTIIIYRCSS</sequence>
<protein>
    <submittedName>
        <fullName evidence="1">Uncharacterized protein</fullName>
    </submittedName>
</protein>
<dbReference type="EMBL" id="CP115396">
    <property type="protein sequence ID" value="WBO85142.1"/>
    <property type="molecule type" value="Genomic_DNA"/>
</dbReference>
<dbReference type="RefSeq" id="WP_270127732.1">
    <property type="nucleotide sequence ID" value="NZ_CP115396.1"/>
</dbReference>